<name>A0A0R0DDI9_9GAMM</name>
<evidence type="ECO:0000313" key="3">
    <source>
        <dbReference type="Proteomes" id="UP000050956"/>
    </source>
</evidence>
<comment type="caution">
    <text evidence="2">The sequence shown here is derived from an EMBL/GenBank/DDBJ whole genome shotgun (WGS) entry which is preliminary data.</text>
</comment>
<keyword evidence="1" id="KW-1133">Transmembrane helix</keyword>
<dbReference type="EMBL" id="LDJM01000001">
    <property type="protein sequence ID" value="KRG79717.1"/>
    <property type="molecule type" value="Genomic_DNA"/>
</dbReference>
<organism evidence="2 3">
    <name type="scientific">Stenotrophomonas ginsengisoli</name>
    <dbReference type="NCBI Taxonomy" id="336566"/>
    <lineage>
        <taxon>Bacteria</taxon>
        <taxon>Pseudomonadati</taxon>
        <taxon>Pseudomonadota</taxon>
        <taxon>Gammaproteobacteria</taxon>
        <taxon>Lysobacterales</taxon>
        <taxon>Lysobacteraceae</taxon>
        <taxon>Stenotrophomonas</taxon>
    </lineage>
</organism>
<dbReference type="AlphaFoldDB" id="A0A0R0DDI9"/>
<keyword evidence="1" id="KW-0472">Membrane</keyword>
<sequence>MPTAPAWATTQCPAEFGPKHPSVNMLGWCVVAAGIALGVALLAFTIARSRRLRRPARAAVIALGMLSMLLVWVMGFALAFSLFFFAC</sequence>
<reference evidence="2 3" key="1">
    <citation type="submission" date="2015-05" db="EMBL/GenBank/DDBJ databases">
        <title>Genome sequencing and analysis of members of genus Stenotrophomonas.</title>
        <authorList>
            <person name="Patil P.P."/>
            <person name="Midha S."/>
            <person name="Patil P.B."/>
        </authorList>
    </citation>
    <scope>NUCLEOTIDE SEQUENCE [LARGE SCALE GENOMIC DNA]</scope>
    <source>
        <strain evidence="2 3">DSM 24757</strain>
    </source>
</reference>
<dbReference type="STRING" id="336566.ABB30_00025"/>
<evidence type="ECO:0000313" key="2">
    <source>
        <dbReference type="EMBL" id="KRG79717.1"/>
    </source>
</evidence>
<feature type="transmembrane region" description="Helical" evidence="1">
    <location>
        <begin position="25"/>
        <end position="47"/>
    </location>
</feature>
<gene>
    <name evidence="2" type="ORF">ABB30_00025</name>
</gene>
<evidence type="ECO:0008006" key="4">
    <source>
        <dbReference type="Google" id="ProtNLM"/>
    </source>
</evidence>
<dbReference type="PATRIC" id="fig|336566.3.peg.5"/>
<feature type="transmembrane region" description="Helical" evidence="1">
    <location>
        <begin position="59"/>
        <end position="86"/>
    </location>
</feature>
<proteinExistence type="predicted"/>
<evidence type="ECO:0000256" key="1">
    <source>
        <dbReference type="SAM" id="Phobius"/>
    </source>
</evidence>
<keyword evidence="3" id="KW-1185">Reference proteome</keyword>
<dbReference type="Proteomes" id="UP000050956">
    <property type="component" value="Unassembled WGS sequence"/>
</dbReference>
<accession>A0A0R0DDI9</accession>
<protein>
    <recommendedName>
        <fullName evidence="4">Transmembrane protein</fullName>
    </recommendedName>
</protein>
<keyword evidence="1" id="KW-0812">Transmembrane</keyword>